<dbReference type="EMBL" id="CZAY01000021">
    <property type="protein sequence ID" value="CUQ02370.1"/>
    <property type="molecule type" value="Genomic_DNA"/>
</dbReference>
<evidence type="ECO:0000256" key="2">
    <source>
        <dbReference type="ARBA" id="ARBA00022679"/>
    </source>
</evidence>
<dbReference type="GO" id="GO:0005829">
    <property type="term" value="C:cytosol"/>
    <property type="evidence" value="ECO:0007669"/>
    <property type="project" value="TreeGrafter"/>
</dbReference>
<evidence type="ECO:0000256" key="3">
    <source>
        <dbReference type="ARBA" id="ARBA00022741"/>
    </source>
</evidence>
<reference evidence="7 8" key="1">
    <citation type="submission" date="2015-09" db="EMBL/GenBank/DDBJ databases">
        <authorList>
            <consortium name="Pathogen Informatics"/>
        </authorList>
    </citation>
    <scope>NUCLEOTIDE SEQUENCE [LARGE SCALE GENOMIC DNA]</scope>
    <source>
        <strain evidence="7 8">2789STDY5834914</strain>
    </source>
</reference>
<dbReference type="PANTHER" id="PTHR10534">
    <property type="entry name" value="PYRIDOXAL KINASE"/>
    <property type="match status" value="1"/>
</dbReference>
<name>A0A174T4U3_9FIRM</name>
<dbReference type="EC" id="2.7.1.35" evidence="1"/>
<gene>
    <name evidence="7" type="primary">pdxK_2</name>
    <name evidence="7" type="ORF">ERS852526_02603</name>
</gene>
<dbReference type="InterPro" id="IPR013749">
    <property type="entry name" value="PM/HMP-P_kinase-1"/>
</dbReference>
<dbReference type="Gene3D" id="3.40.1190.20">
    <property type="match status" value="1"/>
</dbReference>
<dbReference type="PANTHER" id="PTHR10534:SF2">
    <property type="entry name" value="PYRIDOXAL KINASE"/>
    <property type="match status" value="1"/>
</dbReference>
<evidence type="ECO:0000256" key="5">
    <source>
        <dbReference type="ARBA" id="ARBA00022840"/>
    </source>
</evidence>
<evidence type="ECO:0000259" key="6">
    <source>
        <dbReference type="Pfam" id="PF08543"/>
    </source>
</evidence>
<sequence length="287" mass="31953">MPETTFDKRGIQVSMRPVKKIALLHDICGVGKAAMMNMTPILSMMGIEVCPVPTVLLSTHTGGYSTPAVCHVPGDYIRACADHYKKEHITFDAIFVGYLGKADVIDAVIYFISQFPDTKVILDPIMGDHGVYYTNFDESYGAAMRKILPYADIILPNLTEMYLLAGKEYQLTGNHRNVLHLCEILRELGAKNMIITSVPKDDCKKGIVLYEDNAFLYIGNGENLKEFHGAGDAFDGMFLAKLLQGNSLLESVQASHAFVCACIRESEKYDYPEREGLLIERTLKKIV</sequence>
<dbReference type="SUPFAM" id="SSF53613">
    <property type="entry name" value="Ribokinase-like"/>
    <property type="match status" value="1"/>
</dbReference>
<proteinExistence type="predicted"/>
<evidence type="ECO:0000313" key="8">
    <source>
        <dbReference type="Proteomes" id="UP000095485"/>
    </source>
</evidence>
<evidence type="ECO:0000313" key="7">
    <source>
        <dbReference type="EMBL" id="CUQ02370.1"/>
    </source>
</evidence>
<dbReference type="GO" id="GO:0005524">
    <property type="term" value="F:ATP binding"/>
    <property type="evidence" value="ECO:0007669"/>
    <property type="project" value="UniProtKB-KW"/>
</dbReference>
<dbReference type="STRING" id="88431.ERS852423_02029"/>
<dbReference type="GO" id="GO:0008478">
    <property type="term" value="F:pyridoxal kinase activity"/>
    <property type="evidence" value="ECO:0007669"/>
    <property type="project" value="UniProtKB-EC"/>
</dbReference>
<dbReference type="Proteomes" id="UP000095485">
    <property type="component" value="Unassembled WGS sequence"/>
</dbReference>
<dbReference type="Pfam" id="PF08543">
    <property type="entry name" value="Phos_pyr_kin"/>
    <property type="match status" value="1"/>
</dbReference>
<protein>
    <recommendedName>
        <fullName evidence="1">pyridoxal kinase</fullName>
        <ecNumber evidence="1">2.7.1.35</ecNumber>
    </recommendedName>
</protein>
<keyword evidence="4 7" id="KW-0418">Kinase</keyword>
<dbReference type="GO" id="GO:0009443">
    <property type="term" value="P:pyridoxal 5'-phosphate salvage"/>
    <property type="evidence" value="ECO:0007669"/>
    <property type="project" value="InterPro"/>
</dbReference>
<keyword evidence="2 7" id="KW-0808">Transferase</keyword>
<accession>A0A174T4U3</accession>
<dbReference type="InterPro" id="IPR029056">
    <property type="entry name" value="Ribokinase-like"/>
</dbReference>
<evidence type="ECO:0000256" key="1">
    <source>
        <dbReference type="ARBA" id="ARBA00012104"/>
    </source>
</evidence>
<organism evidence="7 8">
    <name type="scientific">Dorea longicatena</name>
    <dbReference type="NCBI Taxonomy" id="88431"/>
    <lineage>
        <taxon>Bacteria</taxon>
        <taxon>Bacillati</taxon>
        <taxon>Bacillota</taxon>
        <taxon>Clostridia</taxon>
        <taxon>Lachnospirales</taxon>
        <taxon>Lachnospiraceae</taxon>
        <taxon>Dorea</taxon>
    </lineage>
</organism>
<feature type="domain" description="Pyridoxamine kinase/Phosphomethylpyrimidine kinase" evidence="6">
    <location>
        <begin position="45"/>
        <end position="267"/>
    </location>
</feature>
<keyword evidence="3" id="KW-0547">Nucleotide-binding</keyword>
<dbReference type="InterPro" id="IPR004625">
    <property type="entry name" value="PyrdxlKinase"/>
</dbReference>
<keyword evidence="5" id="KW-0067">ATP-binding</keyword>
<evidence type="ECO:0000256" key="4">
    <source>
        <dbReference type="ARBA" id="ARBA00022777"/>
    </source>
</evidence>
<dbReference type="NCBIfam" id="NF005491">
    <property type="entry name" value="PRK07105.1"/>
    <property type="match status" value="1"/>
</dbReference>
<dbReference type="AlphaFoldDB" id="A0A174T4U3"/>